<evidence type="ECO:0000259" key="8">
    <source>
        <dbReference type="Pfam" id="PF09335"/>
    </source>
</evidence>
<evidence type="ECO:0000256" key="2">
    <source>
        <dbReference type="ARBA" id="ARBA00010792"/>
    </source>
</evidence>
<feature type="transmembrane region" description="Helical" evidence="7">
    <location>
        <begin position="191"/>
        <end position="209"/>
    </location>
</feature>
<comment type="similarity">
    <text evidence="2 7">Belongs to the DedA family.</text>
</comment>
<dbReference type="PANTHER" id="PTHR30353:SF0">
    <property type="entry name" value="TRANSMEMBRANE PROTEIN"/>
    <property type="match status" value="1"/>
</dbReference>
<protein>
    <submittedName>
        <fullName evidence="9">DedA family protein</fullName>
    </submittedName>
</protein>
<evidence type="ECO:0000313" key="10">
    <source>
        <dbReference type="Proteomes" id="UP001216907"/>
    </source>
</evidence>
<feature type="transmembrane region" description="Helical" evidence="7">
    <location>
        <begin position="29"/>
        <end position="51"/>
    </location>
</feature>
<dbReference type="NCBIfam" id="NF008102">
    <property type="entry name" value="PRK10847.1"/>
    <property type="match status" value="1"/>
</dbReference>
<keyword evidence="6 7" id="KW-0472">Membrane</keyword>
<comment type="caution">
    <text evidence="9">The sequence shown here is derived from an EMBL/GenBank/DDBJ whole genome shotgun (WGS) entry which is preliminary data.</text>
</comment>
<dbReference type="InterPro" id="IPR032816">
    <property type="entry name" value="VTT_dom"/>
</dbReference>
<evidence type="ECO:0000256" key="1">
    <source>
        <dbReference type="ARBA" id="ARBA00004651"/>
    </source>
</evidence>
<evidence type="ECO:0000256" key="6">
    <source>
        <dbReference type="ARBA" id="ARBA00023136"/>
    </source>
</evidence>
<evidence type="ECO:0000256" key="4">
    <source>
        <dbReference type="ARBA" id="ARBA00022692"/>
    </source>
</evidence>
<keyword evidence="4 7" id="KW-0812">Transmembrane</keyword>
<evidence type="ECO:0000256" key="3">
    <source>
        <dbReference type="ARBA" id="ARBA00022475"/>
    </source>
</evidence>
<evidence type="ECO:0000313" key="9">
    <source>
        <dbReference type="EMBL" id="MDG3005186.1"/>
    </source>
</evidence>
<keyword evidence="5 7" id="KW-1133">Transmembrane helix</keyword>
<comment type="subcellular location">
    <subcellularLocation>
        <location evidence="1 7">Cell membrane</location>
        <topology evidence="1 7">Multi-pass membrane protein</topology>
    </subcellularLocation>
</comment>
<dbReference type="EMBL" id="JARRAG010000002">
    <property type="protein sequence ID" value="MDG3005186.1"/>
    <property type="molecule type" value="Genomic_DNA"/>
</dbReference>
<dbReference type="RefSeq" id="WP_277861532.1">
    <property type="nucleotide sequence ID" value="NZ_JARRAG010000002.1"/>
</dbReference>
<feature type="transmembrane region" description="Helical" evidence="7">
    <location>
        <begin position="157"/>
        <end position="179"/>
    </location>
</feature>
<dbReference type="Proteomes" id="UP001216907">
    <property type="component" value="Unassembled WGS sequence"/>
</dbReference>
<dbReference type="PANTHER" id="PTHR30353">
    <property type="entry name" value="INNER MEMBRANE PROTEIN DEDA-RELATED"/>
    <property type="match status" value="1"/>
</dbReference>
<dbReference type="Pfam" id="PF09335">
    <property type="entry name" value="VTT_dom"/>
    <property type="match status" value="1"/>
</dbReference>
<dbReference type="InterPro" id="IPR058127">
    <property type="entry name" value="DedA"/>
</dbReference>
<keyword evidence="3 7" id="KW-1003">Cell membrane</keyword>
<evidence type="ECO:0000256" key="7">
    <source>
        <dbReference type="RuleBase" id="RU367016"/>
    </source>
</evidence>
<name>A0ABT6FCG0_9BACT</name>
<organism evidence="9 10">
    <name type="scientific">Paludisphaera mucosa</name>
    <dbReference type="NCBI Taxonomy" id="3030827"/>
    <lineage>
        <taxon>Bacteria</taxon>
        <taxon>Pseudomonadati</taxon>
        <taxon>Planctomycetota</taxon>
        <taxon>Planctomycetia</taxon>
        <taxon>Isosphaerales</taxon>
        <taxon>Isosphaeraceae</taxon>
        <taxon>Paludisphaera</taxon>
    </lineage>
</organism>
<keyword evidence="10" id="KW-1185">Reference proteome</keyword>
<dbReference type="InterPro" id="IPR032818">
    <property type="entry name" value="DedA-like"/>
</dbReference>
<proteinExistence type="inferred from homology"/>
<accession>A0ABT6FCG0</accession>
<feature type="transmembrane region" description="Helical" evidence="7">
    <location>
        <begin position="72"/>
        <end position="97"/>
    </location>
</feature>
<gene>
    <name evidence="9" type="ORF">PZE19_15465</name>
</gene>
<sequence length="228" mass="24922">MELARQLFEFVVHFSPESLNTLAQAVGPWLYVILFAIIFAETGLVVTPFLPGDSLLFAAGAVAAHPNSPIQIVPLTALLIVAAILGDAVNYAVGWYLGPKVFSREDSRLLNRNHLMQAHAFYEKYGAKTIILARFIPIVRTFAPFVAGIGRMNYGKFALYNVTGGVAWVTMFLVGGKWFAGSKVVQENFKIVVVAIVVISVLPAVFEIVRAKMKKKPEPTAAELDLAE</sequence>
<feature type="domain" description="VTT" evidence="8">
    <location>
        <begin position="50"/>
        <end position="176"/>
    </location>
</feature>
<reference evidence="9 10" key="1">
    <citation type="submission" date="2023-03" db="EMBL/GenBank/DDBJ databases">
        <title>Paludisphaera mucosa sp. nov. a novel planctomycete from northern fen.</title>
        <authorList>
            <person name="Ivanova A."/>
        </authorList>
    </citation>
    <scope>NUCLEOTIDE SEQUENCE [LARGE SCALE GENOMIC DNA]</scope>
    <source>
        <strain evidence="9 10">Pla2</strain>
    </source>
</reference>
<evidence type="ECO:0000256" key="5">
    <source>
        <dbReference type="ARBA" id="ARBA00022989"/>
    </source>
</evidence>